<evidence type="ECO:0000313" key="1">
    <source>
        <dbReference type="EnsemblMetazoa" id="Aqu2.1.24022_001"/>
    </source>
</evidence>
<sequence length="25" mass="2951">GLIIMRGHVARENFTVRSTRLLYTF</sequence>
<protein>
    <submittedName>
        <fullName evidence="1">Uncharacterized protein</fullName>
    </submittedName>
</protein>
<proteinExistence type="predicted"/>
<dbReference type="AlphaFoldDB" id="A0A1X7U7V8"/>
<dbReference type="InParanoid" id="A0A1X7U7V8"/>
<reference evidence="1" key="1">
    <citation type="submission" date="2017-05" db="UniProtKB">
        <authorList>
            <consortium name="EnsemblMetazoa"/>
        </authorList>
    </citation>
    <scope>IDENTIFICATION</scope>
</reference>
<dbReference type="EnsemblMetazoa" id="Aqu2.1.24022_001">
    <property type="protein sequence ID" value="Aqu2.1.24022_001"/>
    <property type="gene ID" value="Aqu2.1.24022"/>
</dbReference>
<name>A0A1X7U7V8_AMPQE</name>
<accession>A0A1X7U7V8</accession>
<organism evidence="1">
    <name type="scientific">Amphimedon queenslandica</name>
    <name type="common">Sponge</name>
    <dbReference type="NCBI Taxonomy" id="400682"/>
    <lineage>
        <taxon>Eukaryota</taxon>
        <taxon>Metazoa</taxon>
        <taxon>Porifera</taxon>
        <taxon>Demospongiae</taxon>
        <taxon>Heteroscleromorpha</taxon>
        <taxon>Haplosclerida</taxon>
        <taxon>Niphatidae</taxon>
        <taxon>Amphimedon</taxon>
    </lineage>
</organism>